<evidence type="ECO:0000313" key="1">
    <source>
        <dbReference type="EMBL" id="MBE9667471.1"/>
    </source>
</evidence>
<dbReference type="Proteomes" id="UP000632774">
    <property type="component" value="Unassembled WGS sequence"/>
</dbReference>
<dbReference type="EMBL" id="JADFFM010000002">
    <property type="protein sequence ID" value="MBE9667471.1"/>
    <property type="molecule type" value="Genomic_DNA"/>
</dbReference>
<keyword evidence="2" id="KW-1185">Reference proteome</keyword>
<comment type="caution">
    <text evidence="1">The sequence shown here is derived from an EMBL/GenBank/DDBJ whole genome shotgun (WGS) entry which is preliminary data.</text>
</comment>
<name>A0ABR9XJM5_9SPHI</name>
<sequence length="138" mass="16284">MKIVPFQSVGDLNFTDTRQMLRDKINQDYQSGADDFEGIKEYYDFYPQRDMLIYFDANDRVNAFEFFSPEPEFRDIDMLAETYTKLIELFTVFDMELIADDSGFDSPTFGITVHAPYEDSKDDMPESVLVYREGYYDE</sequence>
<dbReference type="RefSeq" id="WP_194106935.1">
    <property type="nucleotide sequence ID" value="NZ_JADFFM010000002.1"/>
</dbReference>
<proteinExistence type="predicted"/>
<organism evidence="1 2">
    <name type="scientific">Mucilaginibacter boryungensis</name>
    <dbReference type="NCBI Taxonomy" id="768480"/>
    <lineage>
        <taxon>Bacteria</taxon>
        <taxon>Pseudomonadati</taxon>
        <taxon>Bacteroidota</taxon>
        <taxon>Sphingobacteriia</taxon>
        <taxon>Sphingobacteriales</taxon>
        <taxon>Sphingobacteriaceae</taxon>
        <taxon>Mucilaginibacter</taxon>
    </lineage>
</organism>
<reference evidence="1 2" key="1">
    <citation type="submission" date="2020-10" db="EMBL/GenBank/DDBJ databases">
        <title>Mucilaginibacter mali sp. nov., isolated from rhizosphere soil of apple orchard.</title>
        <authorList>
            <person name="Lee J.-S."/>
            <person name="Kim H.S."/>
            <person name="Kim J.-S."/>
        </authorList>
    </citation>
    <scope>NUCLEOTIDE SEQUENCE [LARGE SCALE GENOMIC DNA]</scope>
    <source>
        <strain evidence="1 2">KCTC 23157</strain>
    </source>
</reference>
<evidence type="ECO:0000313" key="2">
    <source>
        <dbReference type="Proteomes" id="UP000632774"/>
    </source>
</evidence>
<protein>
    <submittedName>
        <fullName evidence="1">Uncharacterized protein</fullName>
    </submittedName>
</protein>
<gene>
    <name evidence="1" type="ORF">IRJ18_13950</name>
</gene>
<accession>A0ABR9XJM5</accession>